<keyword evidence="2" id="KW-1185">Reference proteome</keyword>
<name>A0ABQ6HRT9_9MICO</name>
<sequence>MGPAAPGQLARTFEGFTINPTADLVSMAWRWPGWLDPVDRERITESAVARVESGPAAGAVNEWICAAALATEAAVPRPLRDRLVATLTTRLPEVVQRTPADFRGYGLSPLDVAPTPQSPFAEVLAEPLETALAALVAAQQPDGSWAPTWSWMGREPAQWARARTEWCGVLTLSAVRRLHTYRRITHPRFPEQGHSTTGR</sequence>
<dbReference type="EMBL" id="BSUJ01000001">
    <property type="protein sequence ID" value="GMA20393.1"/>
    <property type="molecule type" value="Genomic_DNA"/>
</dbReference>
<evidence type="ECO:0000313" key="1">
    <source>
        <dbReference type="EMBL" id="GMA20393.1"/>
    </source>
</evidence>
<proteinExistence type="predicted"/>
<gene>
    <name evidence="1" type="ORF">GCM10025862_24140</name>
</gene>
<reference evidence="2" key="1">
    <citation type="journal article" date="2019" name="Int. J. Syst. Evol. Microbiol.">
        <title>The Global Catalogue of Microorganisms (GCM) 10K type strain sequencing project: providing services to taxonomists for standard genome sequencing and annotation.</title>
        <authorList>
            <consortium name="The Broad Institute Genomics Platform"/>
            <consortium name="The Broad Institute Genome Sequencing Center for Infectious Disease"/>
            <person name="Wu L."/>
            <person name="Ma J."/>
        </authorList>
    </citation>
    <scope>NUCLEOTIDE SEQUENCE [LARGE SCALE GENOMIC DNA]</scope>
    <source>
        <strain evidence="2">NBRC 105830</strain>
    </source>
</reference>
<dbReference type="Proteomes" id="UP001157109">
    <property type="component" value="Unassembled WGS sequence"/>
</dbReference>
<dbReference type="RefSeq" id="WP_284284608.1">
    <property type="nucleotide sequence ID" value="NZ_BSUJ01000001.1"/>
</dbReference>
<comment type="caution">
    <text evidence="1">The sequence shown here is derived from an EMBL/GenBank/DDBJ whole genome shotgun (WGS) entry which is preliminary data.</text>
</comment>
<evidence type="ECO:0000313" key="2">
    <source>
        <dbReference type="Proteomes" id="UP001157109"/>
    </source>
</evidence>
<protein>
    <submittedName>
        <fullName evidence="1">Uncharacterized protein</fullName>
    </submittedName>
</protein>
<organism evidence="1 2">
    <name type="scientific">Arsenicicoccus piscis</name>
    <dbReference type="NCBI Taxonomy" id="673954"/>
    <lineage>
        <taxon>Bacteria</taxon>
        <taxon>Bacillati</taxon>
        <taxon>Actinomycetota</taxon>
        <taxon>Actinomycetes</taxon>
        <taxon>Micrococcales</taxon>
        <taxon>Intrasporangiaceae</taxon>
        <taxon>Arsenicicoccus</taxon>
    </lineage>
</organism>
<accession>A0ABQ6HRT9</accession>